<evidence type="ECO:0000313" key="1">
    <source>
        <dbReference type="EMBL" id="QBK88958.1"/>
    </source>
</evidence>
<proteinExistence type="predicted"/>
<gene>
    <name evidence="1" type="ORF">LCMiAC02_00510</name>
</gene>
<reference evidence="1" key="1">
    <citation type="journal article" date="2019" name="MBio">
        <title>Virus Genomes from Deep Sea Sediments Expand the Ocean Megavirome and Support Independent Origins of Viral Gigantism.</title>
        <authorList>
            <person name="Backstrom D."/>
            <person name="Yutin N."/>
            <person name="Jorgensen S.L."/>
            <person name="Dharamshi J."/>
            <person name="Homa F."/>
            <person name="Zaremba-Niedwiedzka K."/>
            <person name="Spang A."/>
            <person name="Wolf Y.I."/>
            <person name="Koonin E.V."/>
            <person name="Ettema T.J."/>
        </authorList>
    </citation>
    <scope>NUCLEOTIDE SEQUENCE</scope>
</reference>
<organism evidence="1">
    <name type="scientific">Mimivirus LCMiAC02</name>
    <dbReference type="NCBI Taxonomy" id="2506609"/>
    <lineage>
        <taxon>Viruses</taxon>
        <taxon>Varidnaviria</taxon>
        <taxon>Bamfordvirae</taxon>
        <taxon>Nucleocytoviricota</taxon>
        <taxon>Megaviricetes</taxon>
        <taxon>Imitervirales</taxon>
        <taxon>Mimiviridae</taxon>
        <taxon>Klosneuvirinae</taxon>
    </lineage>
</organism>
<accession>A0A481Z0G2</accession>
<name>A0A481Z0G2_9VIRU</name>
<protein>
    <submittedName>
        <fullName evidence="1">Uncharacterized protein</fullName>
    </submittedName>
</protein>
<sequence length="187" mass="22534">MSFLIKINKYYNKNKKSIVGKYNPNENYSYKFTSDENNNNIVKLYKNKKPVLDAIYDIAGIYNLYNSVWYWGFNIDRVNRKLVERSKVIKKFPKYIKEHPSEFTNRTRDELLFRTNNGNFHTSISNIKLLIKLILYLTKSIWYIPICYGKDDTTFVCNNNLKKNIDNKDFHIKRLEYILIKKLIKIY</sequence>
<dbReference type="EMBL" id="MK500406">
    <property type="protein sequence ID" value="QBK88958.1"/>
    <property type="molecule type" value="Genomic_DNA"/>
</dbReference>